<dbReference type="AlphaFoldDB" id="A0A8J6H909"/>
<dbReference type="EMBL" id="JABDTM020027548">
    <property type="protein sequence ID" value="KAH0810334.1"/>
    <property type="molecule type" value="Genomic_DNA"/>
</dbReference>
<reference evidence="2" key="2">
    <citation type="submission" date="2021-08" db="EMBL/GenBank/DDBJ databases">
        <authorList>
            <person name="Eriksson T."/>
        </authorList>
    </citation>
    <scope>NUCLEOTIDE SEQUENCE</scope>
    <source>
        <strain evidence="2">Stoneville</strain>
        <tissue evidence="2">Whole head</tissue>
    </source>
</reference>
<evidence type="ECO:0000256" key="1">
    <source>
        <dbReference type="SAM" id="MobiDB-lite"/>
    </source>
</evidence>
<keyword evidence="3" id="KW-1185">Reference proteome</keyword>
<sequence>MAIVLCSCEKDCNPKFNRVHNVFMKQWTESHTEAFHLAQETPSDVESQSYVEPKKEVIIPGSLDADLAVFVSPRPTGASSSVAKVPFSGENSVAGPSTSSGVVRRNDREPAGSPSKKARMDDYFPRTSTASVLRKIPVAEPKTQPSLEPRKRKADENLERTPKKSSLRENPFAMLKNKTATRKPSSDNPFAGLRIKKEDSTNDSANPFKKIVGQSSEERHDVELAVTDSGGASPSFSQSYRSPDKSNVKWLSKTGAKSEPIAVDPEFAEIFEKFKNTVVIEVLPPTAIRVCTPAPVATPSASKSGKNFKVFKKVRPLRPQISVISTSMVDSTSRTNEITILSDGEEDEEVRRPVVKTSKPTKRFNF</sequence>
<evidence type="ECO:0000313" key="3">
    <source>
        <dbReference type="Proteomes" id="UP000719412"/>
    </source>
</evidence>
<name>A0A8J6H909_TENMO</name>
<feature type="compositionally biased region" description="Basic and acidic residues" evidence="1">
    <location>
        <begin position="153"/>
        <end position="162"/>
    </location>
</feature>
<protein>
    <submittedName>
        <fullName evidence="2">Uncharacterized protein</fullName>
    </submittedName>
</protein>
<feature type="region of interest" description="Disordered" evidence="1">
    <location>
        <begin position="344"/>
        <end position="366"/>
    </location>
</feature>
<feature type="region of interest" description="Disordered" evidence="1">
    <location>
        <begin position="77"/>
        <end position="191"/>
    </location>
</feature>
<evidence type="ECO:0000313" key="2">
    <source>
        <dbReference type="EMBL" id="KAH0810334.1"/>
    </source>
</evidence>
<proteinExistence type="predicted"/>
<feature type="compositionally biased region" description="Polar residues" evidence="1">
    <location>
        <begin position="89"/>
        <end position="101"/>
    </location>
</feature>
<gene>
    <name evidence="2" type="ORF">GEV33_012459</name>
</gene>
<comment type="caution">
    <text evidence="2">The sequence shown here is derived from an EMBL/GenBank/DDBJ whole genome shotgun (WGS) entry which is preliminary data.</text>
</comment>
<accession>A0A8J6H909</accession>
<dbReference type="Proteomes" id="UP000719412">
    <property type="component" value="Unassembled WGS sequence"/>
</dbReference>
<reference evidence="2" key="1">
    <citation type="journal article" date="2020" name="J Insects Food Feed">
        <title>The yellow mealworm (Tenebrio molitor) genome: a resource for the emerging insects as food and feed industry.</title>
        <authorList>
            <person name="Eriksson T."/>
            <person name="Andere A."/>
            <person name="Kelstrup H."/>
            <person name="Emery V."/>
            <person name="Picard C."/>
        </authorList>
    </citation>
    <scope>NUCLEOTIDE SEQUENCE</scope>
    <source>
        <strain evidence="2">Stoneville</strain>
        <tissue evidence="2">Whole head</tissue>
    </source>
</reference>
<organism evidence="2 3">
    <name type="scientific">Tenebrio molitor</name>
    <name type="common">Yellow mealworm beetle</name>
    <dbReference type="NCBI Taxonomy" id="7067"/>
    <lineage>
        <taxon>Eukaryota</taxon>
        <taxon>Metazoa</taxon>
        <taxon>Ecdysozoa</taxon>
        <taxon>Arthropoda</taxon>
        <taxon>Hexapoda</taxon>
        <taxon>Insecta</taxon>
        <taxon>Pterygota</taxon>
        <taxon>Neoptera</taxon>
        <taxon>Endopterygota</taxon>
        <taxon>Coleoptera</taxon>
        <taxon>Polyphaga</taxon>
        <taxon>Cucujiformia</taxon>
        <taxon>Tenebrionidae</taxon>
        <taxon>Tenebrio</taxon>
    </lineage>
</organism>